<dbReference type="InterPro" id="IPR013210">
    <property type="entry name" value="LRR_N_plant-typ"/>
</dbReference>
<feature type="compositionally biased region" description="Pro residues" evidence="11">
    <location>
        <begin position="360"/>
        <end position="378"/>
    </location>
</feature>
<evidence type="ECO:0000256" key="7">
    <source>
        <dbReference type="ARBA" id="ARBA00023180"/>
    </source>
</evidence>
<feature type="signal peptide" evidence="12">
    <location>
        <begin position="1"/>
        <end position="25"/>
    </location>
</feature>
<dbReference type="Proteomes" id="UP000012960">
    <property type="component" value="Unplaced"/>
</dbReference>
<accession>A0A804I2T8</accession>
<gene>
    <name evidence="14" type="ORF">GSMUA_69470.1</name>
</gene>
<name>A0A804I2T8_MUSAM</name>
<dbReference type="InterPro" id="IPR001611">
    <property type="entry name" value="Leu-rich_rpt"/>
</dbReference>
<dbReference type="AlphaFoldDB" id="A0A804I2T8"/>
<dbReference type="Gene3D" id="3.80.10.10">
    <property type="entry name" value="Ribonuclease Inhibitor"/>
    <property type="match status" value="2"/>
</dbReference>
<dbReference type="PANTHER" id="PTHR32093:SF121">
    <property type="entry name" value="LEUCINE-RICH REPEAT EXTENSIN-LIKE PROTEIN 6"/>
    <property type="match status" value="1"/>
</dbReference>
<keyword evidence="7" id="KW-0325">Glycoprotein</keyword>
<evidence type="ECO:0000256" key="10">
    <source>
        <dbReference type="ARBA" id="ARBA00041871"/>
    </source>
</evidence>
<feature type="chain" id="PRO_5033611115" description="Cell wall hydroxyproline-rich glycoprotein" evidence="12">
    <location>
        <begin position="26"/>
        <end position="378"/>
    </location>
</feature>
<dbReference type="Gramene" id="Ma02_t14520.1">
    <property type="protein sequence ID" value="Ma02_p14520.1"/>
    <property type="gene ID" value="Ma02_g14520"/>
</dbReference>
<feature type="region of interest" description="Disordered" evidence="11">
    <location>
        <begin position="357"/>
        <end position="378"/>
    </location>
</feature>
<evidence type="ECO:0000256" key="6">
    <source>
        <dbReference type="ARBA" id="ARBA00022737"/>
    </source>
</evidence>
<evidence type="ECO:0000256" key="3">
    <source>
        <dbReference type="ARBA" id="ARBA00022525"/>
    </source>
</evidence>
<dbReference type="FunFam" id="3.80.10.10:FF:000224">
    <property type="entry name" value="Leucine-rich repeat extensin-like protein 1"/>
    <property type="match status" value="1"/>
</dbReference>
<dbReference type="OMA" id="GFTSNWY"/>
<proteinExistence type="predicted"/>
<comment type="subcellular location">
    <subcellularLocation>
        <location evidence="1">Secreted</location>
        <location evidence="1">Cell wall</location>
    </subcellularLocation>
</comment>
<evidence type="ECO:0000256" key="11">
    <source>
        <dbReference type="SAM" id="MobiDB-lite"/>
    </source>
</evidence>
<evidence type="ECO:0000256" key="9">
    <source>
        <dbReference type="ARBA" id="ARBA00023316"/>
    </source>
</evidence>
<dbReference type="Pfam" id="PF08263">
    <property type="entry name" value="LRRNT_2"/>
    <property type="match status" value="1"/>
</dbReference>
<evidence type="ECO:0000256" key="12">
    <source>
        <dbReference type="SAM" id="SignalP"/>
    </source>
</evidence>
<evidence type="ECO:0000313" key="15">
    <source>
        <dbReference type="EnsemblPlants" id="Ma02_p14520.1"/>
    </source>
</evidence>
<keyword evidence="6" id="KW-0677">Repeat</keyword>
<evidence type="ECO:0000313" key="14">
    <source>
        <dbReference type="EMBL" id="CAG1862053.1"/>
    </source>
</evidence>
<evidence type="ECO:0000256" key="1">
    <source>
        <dbReference type="ARBA" id="ARBA00004191"/>
    </source>
</evidence>
<dbReference type="InterPro" id="IPR051582">
    <property type="entry name" value="LRR_extensin-like_regulator"/>
</dbReference>
<dbReference type="EMBL" id="HG996467">
    <property type="protein sequence ID" value="CAG1862053.1"/>
    <property type="molecule type" value="Genomic_DNA"/>
</dbReference>
<dbReference type="GO" id="GO:0071555">
    <property type="term" value="P:cell wall organization"/>
    <property type="evidence" value="ECO:0007669"/>
    <property type="project" value="UniProtKB-KW"/>
</dbReference>
<keyword evidence="4" id="KW-0433">Leucine-rich repeat</keyword>
<keyword evidence="3" id="KW-0964">Secreted</keyword>
<organism evidence="15 16">
    <name type="scientific">Musa acuminata subsp. malaccensis</name>
    <name type="common">Wild banana</name>
    <name type="synonym">Musa malaccensis</name>
    <dbReference type="NCBI Taxonomy" id="214687"/>
    <lineage>
        <taxon>Eukaryota</taxon>
        <taxon>Viridiplantae</taxon>
        <taxon>Streptophyta</taxon>
        <taxon>Embryophyta</taxon>
        <taxon>Tracheophyta</taxon>
        <taxon>Spermatophyta</taxon>
        <taxon>Magnoliopsida</taxon>
        <taxon>Liliopsida</taxon>
        <taxon>Zingiberales</taxon>
        <taxon>Musaceae</taxon>
        <taxon>Musa</taxon>
    </lineage>
</organism>
<protein>
    <recommendedName>
        <fullName evidence="10">Cell wall hydroxyproline-rich glycoprotein</fullName>
    </recommendedName>
</protein>
<dbReference type="SUPFAM" id="SSF52058">
    <property type="entry name" value="L domain-like"/>
    <property type="match status" value="1"/>
</dbReference>
<evidence type="ECO:0000313" key="16">
    <source>
        <dbReference type="Proteomes" id="UP000012960"/>
    </source>
</evidence>
<dbReference type="EnsemblPlants" id="Ma02_t14520.1">
    <property type="protein sequence ID" value="Ma02_p14520.1"/>
    <property type="gene ID" value="Ma02_g14520"/>
</dbReference>
<keyword evidence="9" id="KW-0961">Cell wall biogenesis/degradation</keyword>
<sequence length="378" mass="42108">MVTSICLHRALLGLFFLCLPLLSASEYYRPSNPRLEKAYVALQAWKHSITSDPKGFTENWCGPHVCNYTGVYCAPAPDNPHEFTVAGVDLNHGAIEGTLPEELGLLADLAVFHLNSNKFHGALPSSLECLKLLYELDVSNNQFEGSFPSVVFQLPSLKFLDIRYNRFCGDVPSCVFDLKLDALFINNNQLTFSIPDNIGNSPVSVLVLANNQITGCFPKSIANMHETLRELVILNTGLRACIPPEIGRLDKLRVLDVSYNHLVGPLPESIGGMRKLEQLDVAHNKLSGEIPCSICDLPRLKNFTYSYNYFCGEPPQCLKIRSHDDRKNCIPYRPDQRPPEQCMAFLSKPKYCDSNGCIARPPPPPPPPSSPPPPHHHY</sequence>
<evidence type="ECO:0000256" key="5">
    <source>
        <dbReference type="ARBA" id="ARBA00022729"/>
    </source>
</evidence>
<dbReference type="Pfam" id="PF00560">
    <property type="entry name" value="LRR_1"/>
    <property type="match status" value="4"/>
</dbReference>
<feature type="domain" description="Leucine-rich repeat-containing N-terminal plant-type" evidence="13">
    <location>
        <begin position="41"/>
        <end position="73"/>
    </location>
</feature>
<dbReference type="InterPro" id="IPR032675">
    <property type="entry name" value="LRR_dom_sf"/>
</dbReference>
<dbReference type="FunFam" id="3.80.10.10:FF:000041">
    <property type="entry name" value="LRR receptor-like serine/threonine-protein kinase ERECTA"/>
    <property type="match status" value="1"/>
</dbReference>
<keyword evidence="2" id="KW-0134">Cell wall</keyword>
<evidence type="ECO:0000256" key="2">
    <source>
        <dbReference type="ARBA" id="ARBA00022512"/>
    </source>
</evidence>
<dbReference type="InParanoid" id="A0A804I2T8"/>
<reference evidence="15" key="2">
    <citation type="submission" date="2021-05" db="UniProtKB">
        <authorList>
            <consortium name="EnsemblPlants"/>
        </authorList>
    </citation>
    <scope>IDENTIFICATION</scope>
    <source>
        <strain evidence="15">subsp. malaccensis</strain>
    </source>
</reference>
<evidence type="ECO:0000256" key="4">
    <source>
        <dbReference type="ARBA" id="ARBA00022614"/>
    </source>
</evidence>
<keyword evidence="8" id="KW-0379">Hydroxylation</keyword>
<keyword evidence="16" id="KW-1185">Reference proteome</keyword>
<dbReference type="PANTHER" id="PTHR32093">
    <property type="entry name" value="LEUCINE-RICH REPEAT EXTENSIN-LIKE PROTEIN 3-RELATED"/>
    <property type="match status" value="1"/>
</dbReference>
<evidence type="ECO:0000256" key="8">
    <source>
        <dbReference type="ARBA" id="ARBA00023278"/>
    </source>
</evidence>
<reference evidence="14" key="1">
    <citation type="submission" date="2021-03" db="EMBL/GenBank/DDBJ databases">
        <authorList>
            <consortium name="Genoscope - CEA"/>
            <person name="William W."/>
        </authorList>
    </citation>
    <scope>NUCLEOTIDE SEQUENCE</scope>
    <source>
        <strain evidence="14">Doubled-haploid Pahang</strain>
    </source>
</reference>
<evidence type="ECO:0000259" key="13">
    <source>
        <dbReference type="Pfam" id="PF08263"/>
    </source>
</evidence>
<dbReference type="OrthoDB" id="676979at2759"/>
<keyword evidence="5 12" id="KW-0732">Signal</keyword>